<organism evidence="3">
    <name type="scientific">hydrothermal vent metagenome</name>
    <dbReference type="NCBI Taxonomy" id="652676"/>
    <lineage>
        <taxon>unclassified sequences</taxon>
        <taxon>metagenomes</taxon>
        <taxon>ecological metagenomes</taxon>
    </lineage>
</organism>
<keyword evidence="2" id="KW-0812">Transmembrane</keyword>
<dbReference type="EMBL" id="UOGK01000067">
    <property type="protein sequence ID" value="VAX36524.1"/>
    <property type="molecule type" value="Genomic_DNA"/>
</dbReference>
<name>A0A3B1DKE5_9ZZZZ</name>
<feature type="region of interest" description="Disordered" evidence="1">
    <location>
        <begin position="38"/>
        <end position="111"/>
    </location>
</feature>
<reference evidence="3" key="1">
    <citation type="submission" date="2018-06" db="EMBL/GenBank/DDBJ databases">
        <authorList>
            <person name="Zhirakovskaya E."/>
        </authorList>
    </citation>
    <scope>NUCLEOTIDE SEQUENCE</scope>
</reference>
<sequence>MDGQDERRCGWATGFVPGLVMGLVIGAFVGAVLPPLLSANKLPDRAPGATTSAGDRDHDEIRDEGRRFEERPTDESMPEASGQTGIPEDADLPAETDETQPTEGEMGDDDG</sequence>
<evidence type="ECO:0000313" key="3">
    <source>
        <dbReference type="EMBL" id="VAX36524.1"/>
    </source>
</evidence>
<dbReference type="AlphaFoldDB" id="A0A3B1DKE5"/>
<accession>A0A3B1DKE5</accession>
<protein>
    <submittedName>
        <fullName evidence="3">Uncharacterized protein</fullName>
    </submittedName>
</protein>
<feature type="transmembrane region" description="Helical" evidence="2">
    <location>
        <begin position="15"/>
        <end position="37"/>
    </location>
</feature>
<keyword evidence="2" id="KW-1133">Transmembrane helix</keyword>
<feature type="compositionally biased region" description="Basic and acidic residues" evidence="1">
    <location>
        <begin position="54"/>
        <end position="74"/>
    </location>
</feature>
<feature type="compositionally biased region" description="Acidic residues" evidence="1">
    <location>
        <begin position="88"/>
        <end position="111"/>
    </location>
</feature>
<keyword evidence="2" id="KW-0472">Membrane</keyword>
<evidence type="ECO:0000256" key="2">
    <source>
        <dbReference type="SAM" id="Phobius"/>
    </source>
</evidence>
<gene>
    <name evidence="3" type="ORF">MNBD_PLANCTO03-1849</name>
</gene>
<evidence type="ECO:0000256" key="1">
    <source>
        <dbReference type="SAM" id="MobiDB-lite"/>
    </source>
</evidence>
<proteinExistence type="predicted"/>